<protein>
    <submittedName>
        <fullName evidence="1">Polyketide cyclase</fullName>
    </submittedName>
</protein>
<proteinExistence type="predicted"/>
<dbReference type="Proteomes" id="UP000269097">
    <property type="component" value="Chromosome"/>
</dbReference>
<dbReference type="InterPro" id="IPR023393">
    <property type="entry name" value="START-like_dom_sf"/>
</dbReference>
<dbReference type="AlphaFoldDB" id="A0A3G3K492"/>
<gene>
    <name evidence="1" type="ORF">EAV92_21935</name>
</gene>
<organism evidence="1 2">
    <name type="scientific">Cohnella candidum</name>
    <dbReference type="NCBI Taxonomy" id="2674991"/>
    <lineage>
        <taxon>Bacteria</taxon>
        <taxon>Bacillati</taxon>
        <taxon>Bacillota</taxon>
        <taxon>Bacilli</taxon>
        <taxon>Bacillales</taxon>
        <taxon>Paenibacillaceae</taxon>
        <taxon>Cohnella</taxon>
    </lineage>
</organism>
<dbReference type="SUPFAM" id="SSF55961">
    <property type="entry name" value="Bet v1-like"/>
    <property type="match status" value="1"/>
</dbReference>
<dbReference type="EMBL" id="CP033433">
    <property type="protein sequence ID" value="AYQ74981.1"/>
    <property type="molecule type" value="Genomic_DNA"/>
</dbReference>
<evidence type="ECO:0000313" key="1">
    <source>
        <dbReference type="EMBL" id="AYQ74981.1"/>
    </source>
</evidence>
<name>A0A3G3K492_9BACL</name>
<reference evidence="1 2" key="1">
    <citation type="submission" date="2018-10" db="EMBL/GenBank/DDBJ databases">
        <title>Genome Sequence of Cohnella sp.</title>
        <authorList>
            <person name="Srinivasan S."/>
            <person name="Kim M.K."/>
        </authorList>
    </citation>
    <scope>NUCLEOTIDE SEQUENCE [LARGE SCALE GENOMIC DNA]</scope>
    <source>
        <strain evidence="1 2">18JY8-7</strain>
    </source>
</reference>
<evidence type="ECO:0000313" key="2">
    <source>
        <dbReference type="Proteomes" id="UP000269097"/>
    </source>
</evidence>
<dbReference type="Gene3D" id="3.30.530.20">
    <property type="match status" value="1"/>
</dbReference>
<keyword evidence="2" id="KW-1185">Reference proteome</keyword>
<dbReference type="RefSeq" id="WP_123043061.1">
    <property type="nucleotide sequence ID" value="NZ_CP033433.1"/>
</dbReference>
<accession>A0A3G3K492</accession>
<sequence length="157" mass="18081">MTSYKYNFETNWKFEADIEEVWRLVGGIRYGDWWRGVTAEQIYQNPGQDGIGDKYRYVFRTKLPYQLAFDAEIVKIEAPRYLEIKATGELEGRGAWTLTQEGGVTHVRYVWQVNANKKWMNALAPILRPAFVWNHDQVMDEGAKGIAAAIGAKLLAY</sequence>
<dbReference type="KEGG" id="coh:EAV92_21935"/>